<keyword evidence="5" id="KW-0809">Transit peptide</keyword>
<evidence type="ECO:0000256" key="3">
    <source>
        <dbReference type="ARBA" id="ARBA00022603"/>
    </source>
</evidence>
<dbReference type="InterPro" id="IPR029063">
    <property type="entry name" value="SAM-dependent_MTases_sf"/>
</dbReference>
<keyword evidence="6" id="KW-0560">Oxidoreductase</keyword>
<evidence type="ECO:0000313" key="14">
    <source>
        <dbReference type="EMBL" id="KAK7805101.1"/>
    </source>
</evidence>
<reference evidence="14 15" key="1">
    <citation type="journal article" date="2023" name="bioRxiv">
        <title>Conserved and derived expression patterns and positive selection on dental genes reveal complex evolutionary context of ever-growing rodent molars.</title>
        <authorList>
            <person name="Calamari Z.T."/>
            <person name="Song A."/>
            <person name="Cohen E."/>
            <person name="Akter M."/>
            <person name="Roy R.D."/>
            <person name="Hallikas O."/>
            <person name="Christensen M.M."/>
            <person name="Li P."/>
            <person name="Marangoni P."/>
            <person name="Jernvall J."/>
            <person name="Klein O.D."/>
        </authorList>
    </citation>
    <scope>NUCLEOTIDE SEQUENCE [LARGE SCALE GENOMIC DNA]</scope>
    <source>
        <strain evidence="14">V071</strain>
    </source>
</reference>
<comment type="caution">
    <text evidence="14">The sequence shown here is derived from an EMBL/GenBank/DDBJ whole genome shotgun (WGS) entry which is preliminary data.</text>
</comment>
<dbReference type="GO" id="GO:0032259">
    <property type="term" value="P:methylation"/>
    <property type="evidence" value="ECO:0007669"/>
    <property type="project" value="UniProtKB-KW"/>
</dbReference>
<feature type="region of interest" description="Disordered" evidence="12">
    <location>
        <begin position="1"/>
        <end position="22"/>
    </location>
</feature>
<feature type="domain" description="Methyltransferase type 11" evidence="13">
    <location>
        <begin position="70"/>
        <end position="161"/>
    </location>
</feature>
<evidence type="ECO:0000256" key="6">
    <source>
        <dbReference type="ARBA" id="ARBA00023002"/>
    </source>
</evidence>
<dbReference type="PANTHER" id="PTHR13090">
    <property type="entry name" value="ARGININE-HYDROXYLASE NDUFAF5, MITOCHONDRIAL"/>
    <property type="match status" value="1"/>
</dbReference>
<evidence type="ECO:0000256" key="9">
    <source>
        <dbReference type="ARBA" id="ARBA00041833"/>
    </source>
</evidence>
<evidence type="ECO:0000256" key="2">
    <source>
        <dbReference type="ARBA" id="ARBA00008361"/>
    </source>
</evidence>
<comment type="subcellular location">
    <subcellularLocation>
        <location evidence="1">Mitochondrion</location>
    </subcellularLocation>
</comment>
<keyword evidence="7" id="KW-0496">Mitochondrion</keyword>
<dbReference type="GO" id="GO:0005739">
    <property type="term" value="C:mitochondrion"/>
    <property type="evidence" value="ECO:0007669"/>
    <property type="project" value="UniProtKB-SubCell"/>
</dbReference>
<protein>
    <recommendedName>
        <fullName evidence="8">Arginine-hydroxylase NDUFAF5, mitochondrial</fullName>
    </recommendedName>
    <alternativeName>
        <fullName evidence="9">NADH dehydrogenase [ubiquinone] 1 alpha subcomplex assembly factor 5</fullName>
    </alternativeName>
    <alternativeName>
        <fullName evidence="10">Putative methyltransferase NDUFAF5</fullName>
    </alternativeName>
</protein>
<keyword evidence="15" id="KW-1185">Reference proteome</keyword>
<dbReference type="GO" id="GO:0032981">
    <property type="term" value="P:mitochondrial respiratory chain complex I assembly"/>
    <property type="evidence" value="ECO:0007669"/>
    <property type="project" value="TreeGrafter"/>
</dbReference>
<dbReference type="InterPro" id="IPR013216">
    <property type="entry name" value="Methyltransf_11"/>
</dbReference>
<keyword evidence="3" id="KW-0489">Methyltransferase</keyword>
<evidence type="ECO:0000313" key="15">
    <source>
        <dbReference type="Proteomes" id="UP001488838"/>
    </source>
</evidence>
<evidence type="ECO:0000256" key="5">
    <source>
        <dbReference type="ARBA" id="ARBA00022946"/>
    </source>
</evidence>
<dbReference type="PANTHER" id="PTHR13090:SF1">
    <property type="entry name" value="ARGININE-HYDROXYLASE NDUFAF5, MITOCHONDRIAL"/>
    <property type="match status" value="1"/>
</dbReference>
<accession>A0AAW0HSF7</accession>
<comment type="similarity">
    <text evidence="2">Belongs to the methyltransferase superfamily.</text>
</comment>
<dbReference type="GO" id="GO:0016491">
    <property type="term" value="F:oxidoreductase activity"/>
    <property type="evidence" value="ECO:0007669"/>
    <property type="project" value="UniProtKB-KW"/>
</dbReference>
<organism evidence="14 15">
    <name type="scientific">Myodes glareolus</name>
    <name type="common">Bank vole</name>
    <name type="synonym">Clethrionomys glareolus</name>
    <dbReference type="NCBI Taxonomy" id="447135"/>
    <lineage>
        <taxon>Eukaryota</taxon>
        <taxon>Metazoa</taxon>
        <taxon>Chordata</taxon>
        <taxon>Craniata</taxon>
        <taxon>Vertebrata</taxon>
        <taxon>Euteleostomi</taxon>
        <taxon>Mammalia</taxon>
        <taxon>Eutheria</taxon>
        <taxon>Euarchontoglires</taxon>
        <taxon>Glires</taxon>
        <taxon>Rodentia</taxon>
        <taxon>Myomorpha</taxon>
        <taxon>Muroidea</taxon>
        <taxon>Cricetidae</taxon>
        <taxon>Arvicolinae</taxon>
        <taxon>Myodes</taxon>
    </lineage>
</organism>
<dbReference type="SUPFAM" id="SSF53335">
    <property type="entry name" value="S-adenosyl-L-methionine-dependent methyltransferases"/>
    <property type="match status" value="1"/>
</dbReference>
<comment type="subunit">
    <text evidence="11">Interacts with NDUFAF8, leading to stabilize NDUFAF5. Interacts with NDUFS7. Interacts with PYURF (via TRM112 domain); the interaction is direct and stabilizes NDUFAF5 protein.</text>
</comment>
<dbReference type="EMBL" id="JBBHLL010000351">
    <property type="protein sequence ID" value="KAK7805101.1"/>
    <property type="molecule type" value="Genomic_DNA"/>
</dbReference>
<dbReference type="FunFam" id="3.40.50.150:FF:000199">
    <property type="entry name" value="arginine-hydroxylase NDUFAF5, mitochondrial isoform X1"/>
    <property type="match status" value="1"/>
</dbReference>
<evidence type="ECO:0000256" key="10">
    <source>
        <dbReference type="ARBA" id="ARBA00042549"/>
    </source>
</evidence>
<name>A0AAW0HSF7_MYOGA</name>
<evidence type="ECO:0000256" key="4">
    <source>
        <dbReference type="ARBA" id="ARBA00022679"/>
    </source>
</evidence>
<feature type="region of interest" description="Disordered" evidence="12">
    <location>
        <begin position="359"/>
        <end position="403"/>
    </location>
</feature>
<evidence type="ECO:0000256" key="7">
    <source>
        <dbReference type="ARBA" id="ARBA00023128"/>
    </source>
</evidence>
<dbReference type="AlphaFoldDB" id="A0AAW0HSF7"/>
<evidence type="ECO:0000259" key="13">
    <source>
        <dbReference type="Pfam" id="PF08241"/>
    </source>
</evidence>
<evidence type="ECO:0000256" key="8">
    <source>
        <dbReference type="ARBA" id="ARBA00040937"/>
    </source>
</evidence>
<proteinExistence type="inferred from homology"/>
<evidence type="ECO:0000256" key="12">
    <source>
        <dbReference type="SAM" id="MobiDB-lite"/>
    </source>
</evidence>
<sequence length="403" mass="43792">MDARYRHRQKLSEGDSSITGNNPTKLQVRAVVLWRLTWLGGPAVSTGSGGRREVASDRVYDIARDFPLALDVGCGRGYIAQHLNKETVGKIFQTDIAEHALKNSSETDIPTVNILADDEFLPFQENTFDLVVSSLSLHWVNDLPRALEQIHYVLKPDGVFVGAMFGGDTLYELRCSLQLAETEREGGFSPHISPFTAVNDLGHLLGRAGFNTLTVDTDEIQVNYPGIKALLRRDTRLAAAAVYREMYRNGDGSIPATYQIYHMIGWKYHDSQARPAERGSATVSFGELAKLNDVVKPYKLWKLDADTTGYVPGKEGRTAEHEASQVALASTTDIQFLLHSGRGQGQRLGPLELVAAAGRTEAAAGGERSGRGGRAGRRRRSDSLGPAAAAAAAASEVSEKRTG</sequence>
<evidence type="ECO:0000256" key="11">
    <source>
        <dbReference type="ARBA" id="ARBA00064433"/>
    </source>
</evidence>
<dbReference type="Pfam" id="PF08241">
    <property type="entry name" value="Methyltransf_11"/>
    <property type="match status" value="1"/>
</dbReference>
<dbReference type="Proteomes" id="UP001488838">
    <property type="component" value="Unassembled WGS sequence"/>
</dbReference>
<evidence type="ECO:0000256" key="1">
    <source>
        <dbReference type="ARBA" id="ARBA00004173"/>
    </source>
</evidence>
<dbReference type="GO" id="GO:0008757">
    <property type="term" value="F:S-adenosylmethionine-dependent methyltransferase activity"/>
    <property type="evidence" value="ECO:0007669"/>
    <property type="project" value="InterPro"/>
</dbReference>
<gene>
    <name evidence="14" type="ORF">U0070_015585</name>
</gene>
<dbReference type="CDD" id="cd02440">
    <property type="entry name" value="AdoMet_MTases"/>
    <property type="match status" value="1"/>
</dbReference>
<dbReference type="Gene3D" id="3.40.50.150">
    <property type="entry name" value="Vaccinia Virus protein VP39"/>
    <property type="match status" value="1"/>
</dbReference>
<keyword evidence="4" id="KW-0808">Transferase</keyword>
<dbReference type="InterPro" id="IPR050602">
    <property type="entry name" value="Malonyl-ACP_OMT"/>
</dbReference>